<dbReference type="InParanoid" id="A0A2V0PNX8"/>
<evidence type="ECO:0000256" key="2">
    <source>
        <dbReference type="SAM" id="Phobius"/>
    </source>
</evidence>
<organism evidence="3 4">
    <name type="scientific">Raphidocelis subcapitata</name>
    <dbReference type="NCBI Taxonomy" id="307507"/>
    <lineage>
        <taxon>Eukaryota</taxon>
        <taxon>Viridiplantae</taxon>
        <taxon>Chlorophyta</taxon>
        <taxon>core chlorophytes</taxon>
        <taxon>Chlorophyceae</taxon>
        <taxon>CS clade</taxon>
        <taxon>Sphaeropleales</taxon>
        <taxon>Selenastraceae</taxon>
        <taxon>Raphidocelis</taxon>
    </lineage>
</organism>
<dbReference type="Proteomes" id="UP000247498">
    <property type="component" value="Unassembled WGS sequence"/>
</dbReference>
<accession>A0A2V0PNX8</accession>
<feature type="transmembrane region" description="Helical" evidence="2">
    <location>
        <begin position="143"/>
        <end position="166"/>
    </location>
</feature>
<feature type="compositionally biased region" description="Gly residues" evidence="1">
    <location>
        <begin position="33"/>
        <end position="42"/>
    </location>
</feature>
<feature type="transmembrane region" description="Helical" evidence="2">
    <location>
        <begin position="329"/>
        <end position="347"/>
    </location>
</feature>
<feature type="compositionally biased region" description="Pro residues" evidence="1">
    <location>
        <begin position="43"/>
        <end position="52"/>
    </location>
</feature>
<protein>
    <submittedName>
        <fullName evidence="3">Uncharacterized protein</fullName>
    </submittedName>
</protein>
<evidence type="ECO:0000256" key="1">
    <source>
        <dbReference type="SAM" id="MobiDB-lite"/>
    </source>
</evidence>
<evidence type="ECO:0000313" key="4">
    <source>
        <dbReference type="Proteomes" id="UP000247498"/>
    </source>
</evidence>
<reference evidence="3 4" key="1">
    <citation type="journal article" date="2018" name="Sci. Rep.">
        <title>Raphidocelis subcapitata (=Pseudokirchneriella subcapitata) provides an insight into genome evolution and environmental adaptations in the Sphaeropleales.</title>
        <authorList>
            <person name="Suzuki S."/>
            <person name="Yamaguchi H."/>
            <person name="Nakajima N."/>
            <person name="Kawachi M."/>
        </authorList>
    </citation>
    <scope>NUCLEOTIDE SEQUENCE [LARGE SCALE GENOMIC DNA]</scope>
    <source>
        <strain evidence="3 4">NIES-35</strain>
    </source>
</reference>
<dbReference type="EMBL" id="BDRX01000147">
    <property type="protein sequence ID" value="GBF99147.1"/>
    <property type="molecule type" value="Genomic_DNA"/>
</dbReference>
<gene>
    <name evidence="3" type="ORF">Rsub_12114</name>
</gene>
<name>A0A2V0PNX8_9CHLO</name>
<feature type="transmembrane region" description="Helical" evidence="2">
    <location>
        <begin position="178"/>
        <end position="201"/>
    </location>
</feature>
<keyword evidence="4" id="KW-1185">Reference proteome</keyword>
<feature type="transmembrane region" description="Helical" evidence="2">
    <location>
        <begin position="353"/>
        <end position="375"/>
    </location>
</feature>
<keyword evidence="2" id="KW-0472">Membrane</keyword>
<dbReference type="OrthoDB" id="10536115at2759"/>
<sequence length="382" mass="38927">MRRHGSGPRPAGVPSPWGSGGGGSSARPSTSGAAGGGSAPGGPGAPPSPPRPLQLNPLTLSFEEPALEAAYVKHAGESQLAFDAGSHGWHVAIALLHTGYSARAATGALLSREALSLTLPYLAAALCHWWLSRTPAYARHRLGLLLCFEAAYCVICVFSMPHWVLYSSADTWKACLKDFVLGSGVFISVWCTVFCLKPLFWVHYITVPLEFAFQTVMLTQPVCAALTATPYGRETSLSAARLLDGVAAAGALAAPACPARGGGAAGAAGTADAAASCASIMVAWQLLCCGALLYGKYRLERAARVKFAAAGGWGAVHDAWPAAPRGVRVLVHAAVALQVGIALWAWLGCAPVVAPVAAAAGAIGAFGGVSGGAAAEQRLGHG</sequence>
<proteinExistence type="predicted"/>
<keyword evidence="2" id="KW-1133">Transmembrane helix</keyword>
<comment type="caution">
    <text evidence="3">The sequence shown here is derived from an EMBL/GenBank/DDBJ whole genome shotgun (WGS) entry which is preliminary data.</text>
</comment>
<evidence type="ECO:0000313" key="3">
    <source>
        <dbReference type="EMBL" id="GBF99147.1"/>
    </source>
</evidence>
<keyword evidence="2" id="KW-0812">Transmembrane</keyword>
<feature type="region of interest" description="Disordered" evidence="1">
    <location>
        <begin position="1"/>
        <end position="56"/>
    </location>
</feature>
<dbReference type="AlphaFoldDB" id="A0A2V0PNX8"/>